<reference evidence="12 13" key="1">
    <citation type="submission" date="2018-06" db="EMBL/GenBank/DDBJ databases">
        <authorList>
            <person name="Strepis N."/>
        </authorList>
    </citation>
    <scope>NUCLEOTIDE SEQUENCE [LARGE SCALE GENOMIC DNA]</scope>
    <source>
        <strain evidence="12">LUCI</strain>
    </source>
</reference>
<sequence>MAGLSPKQTLILLAVALLIMIGIIHFRNNNPVIEAKPTTPAITLPGQFAVTFPDQGESAIGTENFGVIASSPNQTPVPIASVTKIMTAYLVLKEHPLQPGEEGPTLTMTAKDVADYESGVANDYSVVKVVEGEKLTEKQLLEGLMLPSGDNIATTLGRWVAGSEDAFVAKMNETAQVLGMTQTHYADLSGVSPATVSNAADQVKIAQAAMQDPIFREVVAMPQAMLPVAGLVYNVNSMLGSHGIVGIKTGSTLAAGGCFVSATPVIVGTETHYIIAAVLGQKTVQSLQSALDANAKMLDEVRSEFKLYPLSPPPNGFGQTVNPWNSNSALVAAKPVEIWGFPGMTATLSIHLLKTQYPIPGGENMANLKVQAGQSVQEFPLQNSEPINPPGVLWRIFRNWI</sequence>
<dbReference type="PRINTS" id="PR00725">
    <property type="entry name" value="DADACBPTASE1"/>
</dbReference>
<dbReference type="Pfam" id="PF00768">
    <property type="entry name" value="Peptidase_S11"/>
    <property type="match status" value="1"/>
</dbReference>
<feature type="domain" description="Peptidase S11 D-alanyl-D-alanine carboxypeptidase A N-terminal" evidence="11">
    <location>
        <begin position="67"/>
        <end position="282"/>
    </location>
</feature>
<comment type="similarity">
    <text evidence="1 9">Belongs to the peptidase S11 family.</text>
</comment>
<gene>
    <name evidence="12" type="ORF">LUCI_2327</name>
</gene>
<dbReference type="OrthoDB" id="9791132at2"/>
<keyword evidence="4" id="KW-0133">Cell shape</keyword>
<dbReference type="Gene3D" id="3.40.710.10">
    <property type="entry name" value="DD-peptidase/beta-lactamase superfamily"/>
    <property type="match status" value="1"/>
</dbReference>
<keyword evidence="10" id="KW-1133">Transmembrane helix</keyword>
<evidence type="ECO:0000256" key="1">
    <source>
        <dbReference type="ARBA" id="ARBA00007164"/>
    </source>
</evidence>
<feature type="binding site" evidence="8">
    <location>
        <position position="248"/>
    </location>
    <ligand>
        <name>substrate</name>
    </ligand>
</feature>
<evidence type="ECO:0000256" key="8">
    <source>
        <dbReference type="PIRSR" id="PIRSR618044-2"/>
    </source>
</evidence>
<dbReference type="SUPFAM" id="SSF56601">
    <property type="entry name" value="beta-lactamase/transpeptidase-like"/>
    <property type="match status" value="1"/>
</dbReference>
<keyword evidence="2" id="KW-0732">Signal</keyword>
<keyword evidence="5" id="KW-0573">Peptidoglycan synthesis</keyword>
<evidence type="ECO:0000256" key="2">
    <source>
        <dbReference type="ARBA" id="ARBA00022729"/>
    </source>
</evidence>
<keyword evidence="10" id="KW-0812">Transmembrane</keyword>
<evidence type="ECO:0000313" key="13">
    <source>
        <dbReference type="Proteomes" id="UP000277811"/>
    </source>
</evidence>
<evidence type="ECO:0000256" key="3">
    <source>
        <dbReference type="ARBA" id="ARBA00022801"/>
    </source>
</evidence>
<dbReference type="GO" id="GO:0006508">
    <property type="term" value="P:proteolysis"/>
    <property type="evidence" value="ECO:0007669"/>
    <property type="project" value="InterPro"/>
</dbReference>
<name>A0A498RAD6_9FIRM</name>
<feature type="active site" description="Acyl-ester intermediate" evidence="7">
    <location>
        <position position="81"/>
    </location>
</feature>
<evidence type="ECO:0000256" key="4">
    <source>
        <dbReference type="ARBA" id="ARBA00022960"/>
    </source>
</evidence>
<dbReference type="GO" id="GO:0009252">
    <property type="term" value="P:peptidoglycan biosynthetic process"/>
    <property type="evidence" value="ECO:0007669"/>
    <property type="project" value="UniProtKB-KW"/>
</dbReference>
<evidence type="ECO:0000256" key="10">
    <source>
        <dbReference type="SAM" id="Phobius"/>
    </source>
</evidence>
<keyword evidence="3" id="KW-0378">Hydrolase</keyword>
<keyword evidence="12" id="KW-0121">Carboxypeptidase</keyword>
<dbReference type="Proteomes" id="UP000277811">
    <property type="component" value="Unassembled WGS sequence"/>
</dbReference>
<feature type="transmembrane region" description="Helical" evidence="10">
    <location>
        <begin position="9"/>
        <end position="26"/>
    </location>
</feature>
<dbReference type="InterPro" id="IPR018044">
    <property type="entry name" value="Peptidase_S11"/>
</dbReference>
<organism evidence="12 13">
    <name type="scientific">Lucifera butyrica</name>
    <dbReference type="NCBI Taxonomy" id="1351585"/>
    <lineage>
        <taxon>Bacteria</taxon>
        <taxon>Bacillati</taxon>
        <taxon>Bacillota</taxon>
        <taxon>Negativicutes</taxon>
        <taxon>Veillonellales</taxon>
        <taxon>Veillonellaceae</taxon>
        <taxon>Lucifera</taxon>
    </lineage>
</organism>
<feature type="active site" description="Proton acceptor" evidence="7">
    <location>
        <position position="84"/>
    </location>
</feature>
<dbReference type="PANTHER" id="PTHR21581">
    <property type="entry name" value="D-ALANYL-D-ALANINE CARBOXYPEPTIDASE"/>
    <property type="match status" value="1"/>
</dbReference>
<evidence type="ECO:0000256" key="6">
    <source>
        <dbReference type="ARBA" id="ARBA00023316"/>
    </source>
</evidence>
<dbReference type="EMBL" id="UPPP01000071">
    <property type="protein sequence ID" value="VBB07083.1"/>
    <property type="molecule type" value="Genomic_DNA"/>
</dbReference>
<dbReference type="RefSeq" id="WP_122628029.1">
    <property type="nucleotide sequence ID" value="NZ_UPPP01000071.1"/>
</dbReference>
<evidence type="ECO:0000256" key="5">
    <source>
        <dbReference type="ARBA" id="ARBA00022984"/>
    </source>
</evidence>
<dbReference type="GO" id="GO:0008360">
    <property type="term" value="P:regulation of cell shape"/>
    <property type="evidence" value="ECO:0007669"/>
    <property type="project" value="UniProtKB-KW"/>
</dbReference>
<accession>A0A498RAD6</accession>
<evidence type="ECO:0000256" key="9">
    <source>
        <dbReference type="RuleBase" id="RU004016"/>
    </source>
</evidence>
<dbReference type="AlphaFoldDB" id="A0A498RAD6"/>
<evidence type="ECO:0000259" key="11">
    <source>
        <dbReference type="Pfam" id="PF00768"/>
    </source>
</evidence>
<protein>
    <submittedName>
        <fullName evidence="12">Peptidase s11 d-alanyl-d-alanine carboxypeptidase a</fullName>
    </submittedName>
</protein>
<keyword evidence="10" id="KW-0472">Membrane</keyword>
<keyword evidence="13" id="KW-1185">Reference proteome</keyword>
<dbReference type="InterPro" id="IPR012338">
    <property type="entry name" value="Beta-lactam/transpept-like"/>
</dbReference>
<dbReference type="GO" id="GO:0071555">
    <property type="term" value="P:cell wall organization"/>
    <property type="evidence" value="ECO:0007669"/>
    <property type="project" value="UniProtKB-KW"/>
</dbReference>
<keyword evidence="6" id="KW-0961">Cell wall biogenesis/degradation</keyword>
<dbReference type="GO" id="GO:0009002">
    <property type="term" value="F:serine-type D-Ala-D-Ala carboxypeptidase activity"/>
    <property type="evidence" value="ECO:0007669"/>
    <property type="project" value="InterPro"/>
</dbReference>
<proteinExistence type="inferred from homology"/>
<evidence type="ECO:0000256" key="7">
    <source>
        <dbReference type="PIRSR" id="PIRSR618044-1"/>
    </source>
</evidence>
<evidence type="ECO:0000313" key="12">
    <source>
        <dbReference type="EMBL" id="VBB07083.1"/>
    </source>
</evidence>
<dbReference type="PANTHER" id="PTHR21581:SF33">
    <property type="entry name" value="D-ALANYL-D-ALANINE CARBOXYPEPTIDASE DACB"/>
    <property type="match status" value="1"/>
</dbReference>
<feature type="active site" evidence="7">
    <location>
        <position position="148"/>
    </location>
</feature>
<dbReference type="InterPro" id="IPR001967">
    <property type="entry name" value="Peptidase_S11_N"/>
</dbReference>
<keyword evidence="12" id="KW-0645">Protease</keyword>